<accession>A0ABV6DEG5</accession>
<name>A0ABV6DEG5_9BACL</name>
<keyword evidence="2" id="KW-1185">Reference proteome</keyword>
<dbReference type="EMBL" id="JBHLWN010000008">
    <property type="protein sequence ID" value="MFC0211031.1"/>
    <property type="molecule type" value="Genomic_DNA"/>
</dbReference>
<comment type="caution">
    <text evidence="1">The sequence shown here is derived from an EMBL/GenBank/DDBJ whole genome shotgun (WGS) entry which is preliminary data.</text>
</comment>
<sequence>MYAIARKEFLNMFRSFRSIAVILLFVIVAFSMSSFVKSNPDLLFKF</sequence>
<evidence type="ECO:0000313" key="1">
    <source>
        <dbReference type="EMBL" id="MFC0211031.1"/>
    </source>
</evidence>
<evidence type="ECO:0008006" key="3">
    <source>
        <dbReference type="Google" id="ProtNLM"/>
    </source>
</evidence>
<reference evidence="1 2" key="1">
    <citation type="submission" date="2024-09" db="EMBL/GenBank/DDBJ databases">
        <authorList>
            <person name="Sun Q."/>
            <person name="Mori K."/>
        </authorList>
    </citation>
    <scope>NUCLEOTIDE SEQUENCE [LARGE SCALE GENOMIC DNA]</scope>
    <source>
        <strain evidence="1 2">CCM 7759</strain>
    </source>
</reference>
<gene>
    <name evidence="1" type="ORF">ACFFK0_00985</name>
</gene>
<proteinExistence type="predicted"/>
<dbReference type="Proteomes" id="UP001589776">
    <property type="component" value="Unassembled WGS sequence"/>
</dbReference>
<dbReference type="RefSeq" id="WP_377467723.1">
    <property type="nucleotide sequence ID" value="NZ_JBHLWN010000008.1"/>
</dbReference>
<organism evidence="1 2">
    <name type="scientific">Paenibacillus chartarius</name>
    <dbReference type="NCBI Taxonomy" id="747481"/>
    <lineage>
        <taxon>Bacteria</taxon>
        <taxon>Bacillati</taxon>
        <taxon>Bacillota</taxon>
        <taxon>Bacilli</taxon>
        <taxon>Bacillales</taxon>
        <taxon>Paenibacillaceae</taxon>
        <taxon>Paenibacillus</taxon>
    </lineage>
</organism>
<evidence type="ECO:0000313" key="2">
    <source>
        <dbReference type="Proteomes" id="UP001589776"/>
    </source>
</evidence>
<protein>
    <recommendedName>
        <fullName evidence="3">ABC transporter permease</fullName>
    </recommendedName>
</protein>